<protein>
    <recommendedName>
        <fullName evidence="5">Flagellar hook-associated protein 2</fullName>
        <shortName evidence="5">HAP2</shortName>
    </recommendedName>
    <alternativeName>
        <fullName evidence="5">Flagellar cap protein</fullName>
    </alternativeName>
</protein>
<dbReference type="PANTHER" id="PTHR30288">
    <property type="entry name" value="FLAGELLAR CAP/ASSEMBLY PROTEIN FLID"/>
    <property type="match status" value="1"/>
</dbReference>
<reference evidence="9" key="1">
    <citation type="journal article" date="2019" name="Int. J. Syst. Evol. Microbiol.">
        <title>The Global Catalogue of Microorganisms (GCM) 10K type strain sequencing project: providing services to taxonomists for standard genome sequencing and annotation.</title>
        <authorList>
            <consortium name="The Broad Institute Genomics Platform"/>
            <consortium name="The Broad Institute Genome Sequencing Center for Infectious Disease"/>
            <person name="Wu L."/>
            <person name="Ma J."/>
        </authorList>
    </citation>
    <scope>NUCLEOTIDE SEQUENCE [LARGE SCALE GENOMIC DNA]</scope>
    <source>
        <strain evidence="9">CCM 8749</strain>
    </source>
</reference>
<dbReference type="InterPro" id="IPR040026">
    <property type="entry name" value="FliD"/>
</dbReference>
<evidence type="ECO:0000256" key="4">
    <source>
        <dbReference type="ARBA" id="ARBA00023143"/>
    </source>
</evidence>
<evidence type="ECO:0000313" key="8">
    <source>
        <dbReference type="EMBL" id="MFC5988233.1"/>
    </source>
</evidence>
<accession>A0ABW1ISY3</accession>
<dbReference type="InterPro" id="IPR010809">
    <property type="entry name" value="FliD_C"/>
</dbReference>
<dbReference type="PANTHER" id="PTHR30288:SF0">
    <property type="entry name" value="FLAGELLAR HOOK-ASSOCIATED PROTEIN 2"/>
    <property type="match status" value="1"/>
</dbReference>
<feature type="coiled-coil region" evidence="5">
    <location>
        <begin position="430"/>
        <end position="488"/>
    </location>
</feature>
<keyword evidence="8" id="KW-0969">Cilium</keyword>
<organism evidence="8 9">
    <name type="scientific">Marinicrinis lubricantis</name>
    <dbReference type="NCBI Taxonomy" id="2086470"/>
    <lineage>
        <taxon>Bacteria</taxon>
        <taxon>Bacillati</taxon>
        <taxon>Bacillota</taxon>
        <taxon>Bacilli</taxon>
        <taxon>Bacillales</taxon>
        <taxon>Paenibacillaceae</taxon>
    </lineage>
</organism>
<keyword evidence="3 5" id="KW-0175">Coiled coil</keyword>
<feature type="domain" description="Flagellar hook-associated protein 2 N-terminal" evidence="6">
    <location>
        <begin position="10"/>
        <end position="107"/>
    </location>
</feature>
<evidence type="ECO:0000256" key="3">
    <source>
        <dbReference type="ARBA" id="ARBA00023054"/>
    </source>
</evidence>
<keyword evidence="8" id="KW-0282">Flagellum</keyword>
<dbReference type="RefSeq" id="WP_379895693.1">
    <property type="nucleotide sequence ID" value="NZ_CBCSCT010000017.1"/>
</dbReference>
<feature type="domain" description="Flagellar hook-associated protein 2 C-terminal" evidence="7">
    <location>
        <begin position="240"/>
        <end position="505"/>
    </location>
</feature>
<evidence type="ECO:0000313" key="9">
    <source>
        <dbReference type="Proteomes" id="UP001596250"/>
    </source>
</evidence>
<dbReference type="EMBL" id="JBHSQV010000178">
    <property type="protein sequence ID" value="MFC5988233.1"/>
    <property type="molecule type" value="Genomic_DNA"/>
</dbReference>
<evidence type="ECO:0000256" key="2">
    <source>
        <dbReference type="ARBA" id="ARBA00011255"/>
    </source>
</evidence>
<dbReference type="Pfam" id="PF07195">
    <property type="entry name" value="FliD_C"/>
    <property type="match status" value="1"/>
</dbReference>
<evidence type="ECO:0000259" key="6">
    <source>
        <dbReference type="Pfam" id="PF02465"/>
    </source>
</evidence>
<name>A0ABW1ISY3_9BACL</name>
<comment type="caution">
    <text evidence="8">The sequence shown here is derived from an EMBL/GenBank/DDBJ whole genome shotgun (WGS) entry which is preliminary data.</text>
</comment>
<evidence type="ECO:0000256" key="5">
    <source>
        <dbReference type="RuleBase" id="RU362066"/>
    </source>
</evidence>
<keyword evidence="8" id="KW-0966">Cell projection</keyword>
<dbReference type="Pfam" id="PF02465">
    <property type="entry name" value="FliD_N"/>
    <property type="match status" value="1"/>
</dbReference>
<dbReference type="InterPro" id="IPR003481">
    <property type="entry name" value="FliD_N"/>
</dbReference>
<keyword evidence="5" id="KW-0964">Secreted</keyword>
<comment type="similarity">
    <text evidence="1 5">Belongs to the FliD family.</text>
</comment>
<evidence type="ECO:0000259" key="7">
    <source>
        <dbReference type="Pfam" id="PF07195"/>
    </source>
</evidence>
<keyword evidence="4 5" id="KW-0975">Bacterial flagellum</keyword>
<gene>
    <name evidence="8" type="primary">fliD</name>
    <name evidence="8" type="ORF">ACFPXP_17665</name>
</gene>
<keyword evidence="9" id="KW-1185">Reference proteome</keyword>
<comment type="function">
    <text evidence="5">Required for morphogenesis and for the elongation of the flagellar filament by facilitating polymerization of the flagellin monomers at the tip of growing filament. Forms a capping structure, which prevents flagellin subunits (transported through the central channel of the flagellum) from leaking out without polymerization at the distal end.</text>
</comment>
<comment type="subunit">
    <text evidence="2 5">Homopentamer.</text>
</comment>
<sequence>MVLRMSGLASGMDTESIVQQLMSAHKIPVTKLEQKQQIVEWKQEDYRNMNTKILEFRNYLFDGVILGNPFDAQKANLSGDTSAVSVNASSTATGSLSIQVKELAKAATKNSYGSITAGLTSFSAGEKLSTQMTGLNSTYSFKVNGKEFTVNTAEESLNDVISKINKDSDANVSVFFDDSSGKLSFVAKEAGEVNGVGGNLANITFEDTSGDFLQKVLKINNYTEADGATDPDTNNATVGNKATVVINGMETTRNTNTFSINGMDITLLKEGGGTATVEVGKDIDKIVENIKQFMTKYNETLNLLTSKVNEERHKDYEPLTDDQRKEFKESGYDIDEWTSLARSGLIRNDSILKDAINDMRSAITTLYATGSEYNSLASIGVETTRYSKNSDVNGNLVIDEDKLRKALQENPDAVEQIFLSKGTAADGSDKGVIEKMYQNLKQNLDDLTSKAGNPNASTEDTSTLGNELYNLKSRLVQMNNRLVTLENNYYKQFSTMEQVISNYNSQSAYLTNAFA</sequence>
<dbReference type="Proteomes" id="UP001596250">
    <property type="component" value="Unassembled WGS sequence"/>
</dbReference>
<comment type="subcellular location">
    <subcellularLocation>
        <location evidence="5">Secreted</location>
    </subcellularLocation>
    <subcellularLocation>
        <location evidence="5">Bacterial flagellum</location>
    </subcellularLocation>
</comment>
<evidence type="ECO:0000256" key="1">
    <source>
        <dbReference type="ARBA" id="ARBA00009764"/>
    </source>
</evidence>
<proteinExistence type="inferred from homology"/>